<evidence type="ECO:0000313" key="3">
    <source>
        <dbReference type="Proteomes" id="UP000053257"/>
    </source>
</evidence>
<dbReference type="Proteomes" id="UP000053257">
    <property type="component" value="Unassembled WGS sequence"/>
</dbReference>
<dbReference type="EMBL" id="KN840440">
    <property type="protein sequence ID" value="KIP12367.1"/>
    <property type="molecule type" value="Genomic_DNA"/>
</dbReference>
<keyword evidence="3" id="KW-1185">Reference proteome</keyword>
<reference evidence="2 3" key="1">
    <citation type="journal article" date="2014" name="PLoS Genet.">
        <title>Analysis of the Phlebiopsis gigantea genome, transcriptome and secretome provides insight into its pioneer colonization strategies of wood.</title>
        <authorList>
            <person name="Hori C."/>
            <person name="Ishida T."/>
            <person name="Igarashi K."/>
            <person name="Samejima M."/>
            <person name="Suzuki H."/>
            <person name="Master E."/>
            <person name="Ferreira P."/>
            <person name="Ruiz-Duenas F.J."/>
            <person name="Held B."/>
            <person name="Canessa P."/>
            <person name="Larrondo L.F."/>
            <person name="Schmoll M."/>
            <person name="Druzhinina I.S."/>
            <person name="Kubicek C.P."/>
            <person name="Gaskell J.A."/>
            <person name="Kersten P."/>
            <person name="St John F."/>
            <person name="Glasner J."/>
            <person name="Sabat G."/>
            <person name="Splinter BonDurant S."/>
            <person name="Syed K."/>
            <person name="Yadav J."/>
            <person name="Mgbeahuruike A.C."/>
            <person name="Kovalchuk A."/>
            <person name="Asiegbu F.O."/>
            <person name="Lackner G."/>
            <person name="Hoffmeister D."/>
            <person name="Rencoret J."/>
            <person name="Gutierrez A."/>
            <person name="Sun H."/>
            <person name="Lindquist E."/>
            <person name="Barry K."/>
            <person name="Riley R."/>
            <person name="Grigoriev I.V."/>
            <person name="Henrissat B."/>
            <person name="Kues U."/>
            <person name="Berka R.M."/>
            <person name="Martinez A.T."/>
            <person name="Covert S.F."/>
            <person name="Blanchette R.A."/>
            <person name="Cullen D."/>
        </authorList>
    </citation>
    <scope>NUCLEOTIDE SEQUENCE [LARGE SCALE GENOMIC DNA]</scope>
    <source>
        <strain evidence="2 3">11061_1 CR5-6</strain>
    </source>
</reference>
<name>A0A0C3SE33_PHLG1</name>
<sequence length="147" mass="16933">MACCRDDDELRSIVFKPDEAGPPQQRRRYIYEDELSDFASSGGSDVEVMGDGPENGVDANEGPVGLRMIYWRERKVKAGLLEAMKLKIKDKLYWWDETRTEWIKAKTDEAMGRSDCKLLLVRKSLGFRCDNWHYWVEKAEKKHGGGA</sequence>
<organism evidence="2 3">
    <name type="scientific">Phlebiopsis gigantea (strain 11061_1 CR5-6)</name>
    <name type="common">White-rot fungus</name>
    <name type="synonym">Peniophora gigantea</name>
    <dbReference type="NCBI Taxonomy" id="745531"/>
    <lineage>
        <taxon>Eukaryota</taxon>
        <taxon>Fungi</taxon>
        <taxon>Dikarya</taxon>
        <taxon>Basidiomycota</taxon>
        <taxon>Agaricomycotina</taxon>
        <taxon>Agaricomycetes</taxon>
        <taxon>Polyporales</taxon>
        <taxon>Phanerochaetaceae</taxon>
        <taxon>Phlebiopsis</taxon>
    </lineage>
</organism>
<dbReference type="HOGENOM" id="CLU_1768784_0_0_1"/>
<proteinExistence type="predicted"/>
<dbReference type="AlphaFoldDB" id="A0A0C3SE33"/>
<protein>
    <submittedName>
        <fullName evidence="2">Uncharacterized protein</fullName>
    </submittedName>
</protein>
<feature type="region of interest" description="Disordered" evidence="1">
    <location>
        <begin position="38"/>
        <end position="59"/>
    </location>
</feature>
<gene>
    <name evidence="2" type="ORF">PHLGIDRAFT_10156</name>
</gene>
<evidence type="ECO:0000256" key="1">
    <source>
        <dbReference type="SAM" id="MobiDB-lite"/>
    </source>
</evidence>
<evidence type="ECO:0000313" key="2">
    <source>
        <dbReference type="EMBL" id="KIP12367.1"/>
    </source>
</evidence>
<accession>A0A0C3SE33</accession>